<gene>
    <name evidence="1" type="ORF">PIIN_05074</name>
</gene>
<dbReference type="OMA" id="WEMDSTH"/>
<keyword evidence="2" id="KW-1185">Reference proteome</keyword>
<dbReference type="HOGENOM" id="CLU_088979_2_0_1"/>
<accession>G4TIJ5</accession>
<name>G4TIJ5_SERID</name>
<protein>
    <submittedName>
        <fullName evidence="1">Uncharacterized protein</fullName>
    </submittedName>
</protein>
<dbReference type="InterPro" id="IPR053037">
    <property type="entry name" value="Pericyclase_pydY-like"/>
</dbReference>
<proteinExistence type="predicted"/>
<comment type="caution">
    <text evidence="1">The sequence shown here is derived from an EMBL/GenBank/DDBJ whole genome shotgun (WGS) entry which is preliminary data.</text>
</comment>
<dbReference type="InParanoid" id="G4TIJ5"/>
<dbReference type="PANTHER" id="PTHR38115">
    <property type="entry name" value="LIPOCALIN-LIKE DOMAIN-CONTAINING PROTEIN"/>
    <property type="match status" value="1"/>
</dbReference>
<dbReference type="EMBL" id="CAFZ01000107">
    <property type="protein sequence ID" value="CCA71139.1"/>
    <property type="molecule type" value="Genomic_DNA"/>
</dbReference>
<organism evidence="1 2">
    <name type="scientific">Serendipita indica (strain DSM 11827)</name>
    <name type="common">Root endophyte fungus</name>
    <name type="synonym">Piriformospora indica</name>
    <dbReference type="NCBI Taxonomy" id="1109443"/>
    <lineage>
        <taxon>Eukaryota</taxon>
        <taxon>Fungi</taxon>
        <taxon>Dikarya</taxon>
        <taxon>Basidiomycota</taxon>
        <taxon>Agaricomycotina</taxon>
        <taxon>Agaricomycetes</taxon>
        <taxon>Sebacinales</taxon>
        <taxon>Serendipitaceae</taxon>
        <taxon>Serendipita</taxon>
    </lineage>
</organism>
<evidence type="ECO:0000313" key="1">
    <source>
        <dbReference type="EMBL" id="CCA71139.1"/>
    </source>
</evidence>
<reference evidence="1 2" key="1">
    <citation type="journal article" date="2011" name="PLoS Pathog.">
        <title>Endophytic Life Strategies Decoded by Genome and Transcriptome Analyses of the Mutualistic Root Symbiont Piriformospora indica.</title>
        <authorList>
            <person name="Zuccaro A."/>
            <person name="Lahrmann U."/>
            <person name="Guldener U."/>
            <person name="Langen G."/>
            <person name="Pfiffi S."/>
            <person name="Biedenkopf D."/>
            <person name="Wong P."/>
            <person name="Samans B."/>
            <person name="Grimm C."/>
            <person name="Basiewicz M."/>
            <person name="Murat C."/>
            <person name="Martin F."/>
            <person name="Kogel K.H."/>
        </authorList>
    </citation>
    <scope>NUCLEOTIDE SEQUENCE [LARGE SCALE GENOMIC DNA]</scope>
    <source>
        <strain evidence="1 2">DSM 11827</strain>
    </source>
</reference>
<dbReference type="OrthoDB" id="425354at2759"/>
<sequence length="205" mass="23075">MTTADLSGRFVLNRTISDSTDRILTLQGVPWYTRKIIGYATLTIDMTHYYGKAADPDAKLPEDRDGDDFEHIDVTQSVSGISSTQENRTFSGLPRPHEDYVFGPVIGMSKRVPASDISDPSTVLGKYEFLQKNWTKDTLDAEKGLIYTTASSDTPKSNKTWTAEQVWGFEEIDGVKYFSRHVHFFTPDETVTARMIYDYVGPVPV</sequence>
<dbReference type="eggNOG" id="ENOG502QUEX">
    <property type="taxonomic scope" value="Eukaryota"/>
</dbReference>
<evidence type="ECO:0000313" key="2">
    <source>
        <dbReference type="Proteomes" id="UP000007148"/>
    </source>
</evidence>
<dbReference type="PANTHER" id="PTHR38115:SF1">
    <property type="entry name" value="LIPOCALIN-LIKE DOMAIN-CONTAINING PROTEIN"/>
    <property type="match status" value="1"/>
</dbReference>
<dbReference type="AlphaFoldDB" id="G4TIJ5"/>
<dbReference type="Proteomes" id="UP000007148">
    <property type="component" value="Unassembled WGS sequence"/>
</dbReference>